<name>A0A0M9F5A0_FUSLA</name>
<dbReference type="AlphaFoldDB" id="A0A0M9F5A0"/>
<gene>
    <name evidence="2" type="ORF">FLAG1_00706</name>
</gene>
<feature type="compositionally biased region" description="Polar residues" evidence="1">
    <location>
        <begin position="67"/>
        <end position="79"/>
    </location>
</feature>
<reference evidence="2 3" key="1">
    <citation type="submission" date="2015-04" db="EMBL/GenBank/DDBJ databases">
        <title>The draft genome sequence of Fusarium langsethiae, a T-2/HT-2 mycotoxin producer.</title>
        <authorList>
            <person name="Lysoe E."/>
            <person name="Divon H.H."/>
            <person name="Terzi V."/>
            <person name="Orru L."/>
            <person name="Lamontanara A."/>
            <person name="Kolseth A.-K."/>
            <person name="Frandsen R.J."/>
            <person name="Nielsen K."/>
            <person name="Thrane U."/>
        </authorList>
    </citation>
    <scope>NUCLEOTIDE SEQUENCE [LARGE SCALE GENOMIC DNA]</scope>
    <source>
        <strain evidence="2 3">Fl201059</strain>
    </source>
</reference>
<evidence type="ECO:0000313" key="2">
    <source>
        <dbReference type="EMBL" id="KPA46333.1"/>
    </source>
</evidence>
<keyword evidence="3" id="KW-1185">Reference proteome</keyword>
<comment type="caution">
    <text evidence="2">The sequence shown here is derived from an EMBL/GenBank/DDBJ whole genome shotgun (WGS) entry which is preliminary data.</text>
</comment>
<accession>A0A0M9F5A0</accession>
<feature type="region of interest" description="Disordered" evidence="1">
    <location>
        <begin position="67"/>
        <end position="86"/>
    </location>
</feature>
<proteinExistence type="predicted"/>
<dbReference type="Proteomes" id="UP000037904">
    <property type="component" value="Unassembled WGS sequence"/>
</dbReference>
<protein>
    <submittedName>
        <fullName evidence="2">Uncharacterized protein</fullName>
    </submittedName>
</protein>
<dbReference type="EMBL" id="JXCE01000005">
    <property type="protein sequence ID" value="KPA46333.1"/>
    <property type="molecule type" value="Genomic_DNA"/>
</dbReference>
<organism evidence="2 3">
    <name type="scientific">Fusarium langsethiae</name>
    <dbReference type="NCBI Taxonomy" id="179993"/>
    <lineage>
        <taxon>Eukaryota</taxon>
        <taxon>Fungi</taxon>
        <taxon>Dikarya</taxon>
        <taxon>Ascomycota</taxon>
        <taxon>Pezizomycotina</taxon>
        <taxon>Sordariomycetes</taxon>
        <taxon>Hypocreomycetidae</taxon>
        <taxon>Hypocreales</taxon>
        <taxon>Nectriaceae</taxon>
        <taxon>Fusarium</taxon>
    </lineage>
</organism>
<evidence type="ECO:0000256" key="1">
    <source>
        <dbReference type="SAM" id="MobiDB-lite"/>
    </source>
</evidence>
<evidence type="ECO:0000313" key="3">
    <source>
        <dbReference type="Proteomes" id="UP000037904"/>
    </source>
</evidence>
<sequence>MLFSAPFVISQPRPFLSVKLVSVRRLVFYLEYAKLSWSIRYHYAFAFISKSRTVISHNIDIRYSLTQASGSQPRSSSTVGHWRVTD</sequence>